<proteinExistence type="predicted"/>
<dbReference type="AlphaFoldDB" id="A0A8B6DA61"/>
<organism evidence="1 2">
    <name type="scientific">Mytilus galloprovincialis</name>
    <name type="common">Mediterranean mussel</name>
    <dbReference type="NCBI Taxonomy" id="29158"/>
    <lineage>
        <taxon>Eukaryota</taxon>
        <taxon>Metazoa</taxon>
        <taxon>Spiralia</taxon>
        <taxon>Lophotrochozoa</taxon>
        <taxon>Mollusca</taxon>
        <taxon>Bivalvia</taxon>
        <taxon>Autobranchia</taxon>
        <taxon>Pteriomorphia</taxon>
        <taxon>Mytilida</taxon>
        <taxon>Mytiloidea</taxon>
        <taxon>Mytilidae</taxon>
        <taxon>Mytilinae</taxon>
        <taxon>Mytilus</taxon>
    </lineage>
</organism>
<sequence>MLGIKYLLKQAESLNDNSGVQSVSSEIDADSLVAWSSVDVKFRSNARIAPPFIGVFVSVAKYKYRDEHVEDILSDVVRELDTNPEYTYAFNYFRTPKIKSALTKKYFL</sequence>
<dbReference type="EMBL" id="UYJE01003203">
    <property type="protein sequence ID" value="VDI17322.1"/>
    <property type="molecule type" value="Genomic_DNA"/>
</dbReference>
<keyword evidence="2" id="KW-1185">Reference proteome</keyword>
<dbReference type="Proteomes" id="UP000596742">
    <property type="component" value="Unassembled WGS sequence"/>
</dbReference>
<name>A0A8B6DA61_MYTGA</name>
<dbReference type="Gene3D" id="3.40.50.1460">
    <property type="match status" value="1"/>
</dbReference>
<evidence type="ECO:0000313" key="1">
    <source>
        <dbReference type="EMBL" id="VDI17322.1"/>
    </source>
</evidence>
<comment type="caution">
    <text evidence="1">The sequence shown here is derived from an EMBL/GenBank/DDBJ whole genome shotgun (WGS) entry which is preliminary data.</text>
</comment>
<evidence type="ECO:0000313" key="2">
    <source>
        <dbReference type="Proteomes" id="UP000596742"/>
    </source>
</evidence>
<accession>A0A8B6DA61</accession>
<gene>
    <name evidence="1" type="ORF">MGAL_10B039008</name>
</gene>
<reference evidence="1" key="1">
    <citation type="submission" date="2018-11" db="EMBL/GenBank/DDBJ databases">
        <authorList>
            <person name="Alioto T."/>
            <person name="Alioto T."/>
        </authorList>
    </citation>
    <scope>NUCLEOTIDE SEQUENCE</scope>
</reference>
<protein>
    <submittedName>
        <fullName evidence="1">Uncharacterized protein</fullName>
    </submittedName>
</protein>